<proteinExistence type="predicted"/>
<evidence type="ECO:0000313" key="2">
    <source>
        <dbReference type="Proteomes" id="UP000320176"/>
    </source>
</evidence>
<gene>
    <name evidence="1" type="ORF">Pla52n_18570</name>
</gene>
<keyword evidence="2" id="KW-1185">Reference proteome</keyword>
<reference evidence="1 2" key="1">
    <citation type="submission" date="2019-02" db="EMBL/GenBank/DDBJ databases">
        <title>Deep-cultivation of Planctomycetes and their phenomic and genomic characterization uncovers novel biology.</title>
        <authorList>
            <person name="Wiegand S."/>
            <person name="Jogler M."/>
            <person name="Boedeker C."/>
            <person name="Pinto D."/>
            <person name="Vollmers J."/>
            <person name="Rivas-Marin E."/>
            <person name="Kohn T."/>
            <person name="Peeters S.H."/>
            <person name="Heuer A."/>
            <person name="Rast P."/>
            <person name="Oberbeckmann S."/>
            <person name="Bunk B."/>
            <person name="Jeske O."/>
            <person name="Meyerdierks A."/>
            <person name="Storesund J.E."/>
            <person name="Kallscheuer N."/>
            <person name="Luecker S."/>
            <person name="Lage O.M."/>
            <person name="Pohl T."/>
            <person name="Merkel B.J."/>
            <person name="Hornburger P."/>
            <person name="Mueller R.-W."/>
            <person name="Bruemmer F."/>
            <person name="Labrenz M."/>
            <person name="Spormann A.M."/>
            <person name="Op Den Camp H."/>
            <person name="Overmann J."/>
            <person name="Amann R."/>
            <person name="Jetten M.S.M."/>
            <person name="Mascher T."/>
            <person name="Medema M.H."/>
            <person name="Devos D.P."/>
            <person name="Kaster A.-K."/>
            <person name="Ovreas L."/>
            <person name="Rohde M."/>
            <person name="Galperin M.Y."/>
            <person name="Jogler C."/>
        </authorList>
    </citation>
    <scope>NUCLEOTIDE SEQUENCE [LARGE SCALE GENOMIC DNA]</scope>
    <source>
        <strain evidence="1 2">Pla52n</strain>
    </source>
</reference>
<dbReference type="Proteomes" id="UP000320176">
    <property type="component" value="Unassembled WGS sequence"/>
</dbReference>
<comment type="caution">
    <text evidence="1">The sequence shown here is derived from an EMBL/GenBank/DDBJ whole genome shotgun (WGS) entry which is preliminary data.</text>
</comment>
<dbReference type="OrthoDB" id="229515at2"/>
<sequence>MRNAILVGTPNTGSTFAVEDLVNGHQLSRFFPYYPPAVLGTMPSVYQLLPRPQDGRVVDTVTGESLDFYDVRTWMERGWGLANRGDASDLEELLPATANEEQRYWVAVDHLRNCLAQAKAFHQALDSPAESPAGTSLHLIVGTSLKTPSVLASDVGNNVVRRQSEEPGDNTTTVRSALGPMQYGNPIISWTTIGEVSANHRKLTSDPDFTTRMLELLMEPRRTTSEDVHFP</sequence>
<organism evidence="1 2">
    <name type="scientific">Stieleria varia</name>
    <dbReference type="NCBI Taxonomy" id="2528005"/>
    <lineage>
        <taxon>Bacteria</taxon>
        <taxon>Pseudomonadati</taxon>
        <taxon>Planctomycetota</taxon>
        <taxon>Planctomycetia</taxon>
        <taxon>Pirellulales</taxon>
        <taxon>Pirellulaceae</taxon>
        <taxon>Stieleria</taxon>
    </lineage>
</organism>
<name>A0A5C6B2U2_9BACT</name>
<dbReference type="RefSeq" id="WP_146519263.1">
    <property type="nucleotide sequence ID" value="NZ_CP151726.1"/>
</dbReference>
<accession>A0A5C6B2U2</accession>
<dbReference type="EMBL" id="SJPN01000002">
    <property type="protein sequence ID" value="TWU06137.1"/>
    <property type="molecule type" value="Genomic_DNA"/>
</dbReference>
<dbReference type="AlphaFoldDB" id="A0A5C6B2U2"/>
<protein>
    <submittedName>
        <fullName evidence="1">Uncharacterized protein</fullName>
    </submittedName>
</protein>
<evidence type="ECO:0000313" key="1">
    <source>
        <dbReference type="EMBL" id="TWU06137.1"/>
    </source>
</evidence>